<name>A0A157SMD8_9BORD</name>
<evidence type="ECO:0000313" key="4">
    <source>
        <dbReference type="EMBL" id="SAI71555.1"/>
    </source>
</evidence>
<dbReference type="Proteomes" id="UP000076848">
    <property type="component" value="Unassembled WGS sequence"/>
</dbReference>
<keyword evidence="2" id="KW-1133">Transmembrane helix</keyword>
<keyword evidence="3" id="KW-0732">Signal</keyword>
<evidence type="ECO:0000256" key="1">
    <source>
        <dbReference type="SAM" id="MobiDB-lite"/>
    </source>
</evidence>
<feature type="compositionally biased region" description="Low complexity" evidence="1">
    <location>
        <begin position="148"/>
        <end position="160"/>
    </location>
</feature>
<dbReference type="STRING" id="288768.SAMEA3906486_03608"/>
<dbReference type="RefSeq" id="WP_231886035.1">
    <property type="nucleotide sequence ID" value="NZ_FKIF01000007.1"/>
</dbReference>
<feature type="region of interest" description="Disordered" evidence="1">
    <location>
        <begin position="105"/>
        <end position="178"/>
    </location>
</feature>
<dbReference type="AlphaFoldDB" id="A0A157SMD8"/>
<dbReference type="EMBL" id="FKIF01000007">
    <property type="protein sequence ID" value="SAI71555.1"/>
    <property type="molecule type" value="Genomic_DNA"/>
</dbReference>
<keyword evidence="2" id="KW-0812">Transmembrane</keyword>
<feature type="signal peptide" evidence="3">
    <location>
        <begin position="1"/>
        <end position="25"/>
    </location>
</feature>
<feature type="chain" id="PRO_5007616381" evidence="3">
    <location>
        <begin position="26"/>
        <end position="224"/>
    </location>
</feature>
<feature type="transmembrane region" description="Helical" evidence="2">
    <location>
        <begin position="61"/>
        <end position="79"/>
    </location>
</feature>
<reference evidence="4 5" key="1">
    <citation type="submission" date="2016-04" db="EMBL/GenBank/DDBJ databases">
        <authorList>
            <consortium name="Pathogen Informatics"/>
        </authorList>
    </citation>
    <scope>NUCLEOTIDE SEQUENCE [LARGE SCALE GENOMIC DNA]</scope>
    <source>
        <strain evidence="4 5">H050680373</strain>
    </source>
</reference>
<protein>
    <submittedName>
        <fullName evidence="4">Lipoprotein</fullName>
    </submittedName>
</protein>
<keyword evidence="2" id="KW-0472">Membrane</keyword>
<evidence type="ECO:0000256" key="2">
    <source>
        <dbReference type="SAM" id="Phobius"/>
    </source>
</evidence>
<sequence length="224" mass="23656">MRTSKMLCRTAIAALLVSLATPALADRGYHGGGWGGRHGGGWGHHGGYGHRHHGGGGSDGWWIGGALALVATGLVLAAANDDTPDYPPAGSYSYSYAQPSYAQPESGFYYETPPPTAYPVPEGSYTQPVPVPQAQAPAPVYTPPPAQPQQYRQPQHQQPQYPQPRQPAATPRTASNAPDQYQCQRYAVNYSGYDPASPSAWSTGVGVDSYNRALQSCMAGGQPG</sequence>
<evidence type="ECO:0000256" key="3">
    <source>
        <dbReference type="SAM" id="SignalP"/>
    </source>
</evidence>
<accession>A0A157SMD8</accession>
<keyword evidence="5" id="KW-1185">Reference proteome</keyword>
<organism evidence="4 5">
    <name type="scientific">Bordetella ansorpii</name>
    <dbReference type="NCBI Taxonomy" id="288768"/>
    <lineage>
        <taxon>Bacteria</taxon>
        <taxon>Pseudomonadati</taxon>
        <taxon>Pseudomonadota</taxon>
        <taxon>Betaproteobacteria</taxon>
        <taxon>Burkholderiales</taxon>
        <taxon>Alcaligenaceae</taxon>
        <taxon>Bordetella</taxon>
    </lineage>
</organism>
<gene>
    <name evidence="4" type="ORF">SAMEA3906486_03608</name>
</gene>
<keyword evidence="4" id="KW-0449">Lipoprotein</keyword>
<evidence type="ECO:0000313" key="5">
    <source>
        <dbReference type="Proteomes" id="UP000076848"/>
    </source>
</evidence>
<proteinExistence type="predicted"/>